<dbReference type="GO" id="GO:0005737">
    <property type="term" value="C:cytoplasm"/>
    <property type="evidence" value="ECO:0007669"/>
    <property type="project" value="TreeGrafter"/>
</dbReference>
<dbReference type="GO" id="GO:0004672">
    <property type="term" value="F:protein kinase activity"/>
    <property type="evidence" value="ECO:0007669"/>
    <property type="project" value="InterPro"/>
</dbReference>
<dbReference type="Gene3D" id="1.25.10.10">
    <property type="entry name" value="Leucine-rich Repeat Variant"/>
    <property type="match status" value="1"/>
</dbReference>
<feature type="compositionally biased region" description="Low complexity" evidence="1">
    <location>
        <begin position="631"/>
        <end position="640"/>
    </location>
</feature>
<dbReference type="SMART" id="SM00220">
    <property type="entry name" value="S_TKc"/>
    <property type="match status" value="1"/>
</dbReference>
<organism evidence="3 4">
    <name type="scientific">Viridothelium virens</name>
    <name type="common">Speckled blister lichen</name>
    <name type="synonym">Trypethelium virens</name>
    <dbReference type="NCBI Taxonomy" id="1048519"/>
    <lineage>
        <taxon>Eukaryota</taxon>
        <taxon>Fungi</taxon>
        <taxon>Dikarya</taxon>
        <taxon>Ascomycota</taxon>
        <taxon>Pezizomycotina</taxon>
        <taxon>Dothideomycetes</taxon>
        <taxon>Dothideomycetes incertae sedis</taxon>
        <taxon>Trypetheliales</taxon>
        <taxon>Trypetheliaceae</taxon>
        <taxon>Viridothelium</taxon>
    </lineage>
</organism>
<dbReference type="InterPro" id="IPR011009">
    <property type="entry name" value="Kinase-like_dom_sf"/>
</dbReference>
<dbReference type="Gene3D" id="3.30.200.20">
    <property type="entry name" value="Phosphorylase Kinase, domain 1"/>
    <property type="match status" value="1"/>
</dbReference>
<gene>
    <name evidence="3" type="ORF">EV356DRAFT_532201</name>
</gene>
<dbReference type="AlphaFoldDB" id="A0A6A6HAY6"/>
<evidence type="ECO:0000313" key="3">
    <source>
        <dbReference type="EMBL" id="KAF2235197.1"/>
    </source>
</evidence>
<feature type="compositionally biased region" description="Polar residues" evidence="1">
    <location>
        <begin position="614"/>
        <end position="630"/>
    </location>
</feature>
<proteinExistence type="predicted"/>
<dbReference type="InterPro" id="IPR051177">
    <property type="entry name" value="CIK-Related_Protein"/>
</dbReference>
<accession>A0A6A6HAY6</accession>
<dbReference type="InterPro" id="IPR000719">
    <property type="entry name" value="Prot_kinase_dom"/>
</dbReference>
<feature type="region of interest" description="Disordered" evidence="1">
    <location>
        <begin position="731"/>
        <end position="762"/>
    </location>
</feature>
<dbReference type="PROSITE" id="PS50011">
    <property type="entry name" value="PROTEIN_KINASE_DOM"/>
    <property type="match status" value="1"/>
</dbReference>
<dbReference type="Gene3D" id="1.10.510.10">
    <property type="entry name" value="Transferase(Phosphotransferase) domain 1"/>
    <property type="match status" value="1"/>
</dbReference>
<dbReference type="EMBL" id="ML991793">
    <property type="protein sequence ID" value="KAF2235197.1"/>
    <property type="molecule type" value="Genomic_DNA"/>
</dbReference>
<dbReference type="Proteomes" id="UP000800092">
    <property type="component" value="Unassembled WGS sequence"/>
</dbReference>
<name>A0A6A6HAY6_VIRVR</name>
<dbReference type="GO" id="GO:0005524">
    <property type="term" value="F:ATP binding"/>
    <property type="evidence" value="ECO:0007669"/>
    <property type="project" value="InterPro"/>
</dbReference>
<sequence length="811" mass="88064">MDFLKSAVVSAIQKSSSFPYIIGDRVDIEQSLWTLNNGTKREDGSRCSIFTFDVNTNRSRLALARNTVRKLRTIRHPGVIRVLDTIETDSHIYLATERLIPLGWHTKRKSLAEETIKWGLCNVAKTIKFINDEATSVHGAIKTSSIFTSESGEWKLGGFDVLSSMKDDDAVIYAYGSLVPDSARYAAPEVAKGGWEAIKRSPIYTVDSYDFGILIFEVFNGGFSGGDQIGQTKNVPPSMHSSYKRLLNPNPKVRLSVGNFLEQGRRHGGFFETPLIHLTEGIENLGLKDETEREEFLNQLDGVQDDFPEEFFKMKVLPELLKSVEFGGGGPKVFRVVMNISTKLSEEEFDTQITPVVVRLFASPDRAMRVCLLDNLPLIIDHLSQKLVSDKIFPQMVTGFTDVAPLVREQTVKAILTVIGKLSDRVINGELLRYLAKTANDEQPGIRTNTTICLGKIAKNLGNNTRGKVLIAAFSRSLRDPFLHARNASLLALAATSDCFNEEDCATKILPAICSSLIDKEKLVRDQANKTLDLYLQRVRKYSSTLPDTVQPAATSNSTSGTIPRMSTPQNDTSWAGWAISSFTNKLSSAQGEINSTATASTNGHPPSRPQAPRTVSDQTNSTLAATQSRTTTKPSSPSPLHRQALSSPTETDLMSSSTPSVAEDFNEPWGDDFGASAIGAGEDPDEFNGAWGDDANDPFAQTAAKPAVATATFDDKGEPDFAGWLNAQAQAKTKKKNPLPKGLGKSATTGRPVVGGRSNTTGAVVDAKKAAGVNGSSVAGATKAIKPVAVKKVEPAKEEVDDEGWGDAWE</sequence>
<feature type="region of interest" description="Disordered" evidence="1">
    <location>
        <begin position="596"/>
        <end position="699"/>
    </location>
</feature>
<keyword evidence="4" id="KW-1185">Reference proteome</keyword>
<evidence type="ECO:0000256" key="1">
    <source>
        <dbReference type="SAM" id="MobiDB-lite"/>
    </source>
</evidence>
<dbReference type="InterPro" id="IPR016024">
    <property type="entry name" value="ARM-type_fold"/>
</dbReference>
<feature type="compositionally biased region" description="Polar residues" evidence="1">
    <location>
        <begin position="596"/>
        <end position="605"/>
    </location>
</feature>
<evidence type="ECO:0000259" key="2">
    <source>
        <dbReference type="PROSITE" id="PS50011"/>
    </source>
</evidence>
<dbReference type="Pfam" id="PF00069">
    <property type="entry name" value="Pkinase"/>
    <property type="match status" value="1"/>
</dbReference>
<dbReference type="GO" id="GO:0006409">
    <property type="term" value="P:tRNA export from nucleus"/>
    <property type="evidence" value="ECO:0007669"/>
    <property type="project" value="TreeGrafter"/>
</dbReference>
<dbReference type="OrthoDB" id="447103at2759"/>
<dbReference type="SUPFAM" id="SSF48371">
    <property type="entry name" value="ARM repeat"/>
    <property type="match status" value="1"/>
</dbReference>
<dbReference type="SUPFAM" id="SSF56112">
    <property type="entry name" value="Protein kinase-like (PK-like)"/>
    <property type="match status" value="1"/>
</dbReference>
<protein>
    <submittedName>
        <fullName evidence="3">ARM repeat-containing protein</fullName>
    </submittedName>
</protein>
<dbReference type="PANTHER" id="PTHR12984">
    <property type="entry name" value="SCY1-RELATED S/T PROTEIN KINASE-LIKE"/>
    <property type="match status" value="1"/>
</dbReference>
<dbReference type="InterPro" id="IPR011989">
    <property type="entry name" value="ARM-like"/>
</dbReference>
<feature type="region of interest" description="Disordered" evidence="1">
    <location>
        <begin position="546"/>
        <end position="571"/>
    </location>
</feature>
<reference evidence="3" key="1">
    <citation type="journal article" date="2020" name="Stud. Mycol.">
        <title>101 Dothideomycetes genomes: a test case for predicting lifestyles and emergence of pathogens.</title>
        <authorList>
            <person name="Haridas S."/>
            <person name="Albert R."/>
            <person name="Binder M."/>
            <person name="Bloem J."/>
            <person name="Labutti K."/>
            <person name="Salamov A."/>
            <person name="Andreopoulos B."/>
            <person name="Baker S."/>
            <person name="Barry K."/>
            <person name="Bills G."/>
            <person name="Bluhm B."/>
            <person name="Cannon C."/>
            <person name="Castanera R."/>
            <person name="Culley D."/>
            <person name="Daum C."/>
            <person name="Ezra D."/>
            <person name="Gonzalez J."/>
            <person name="Henrissat B."/>
            <person name="Kuo A."/>
            <person name="Liang C."/>
            <person name="Lipzen A."/>
            <person name="Lutzoni F."/>
            <person name="Magnuson J."/>
            <person name="Mondo S."/>
            <person name="Nolan M."/>
            <person name="Ohm R."/>
            <person name="Pangilinan J."/>
            <person name="Park H.-J."/>
            <person name="Ramirez L."/>
            <person name="Alfaro M."/>
            <person name="Sun H."/>
            <person name="Tritt A."/>
            <person name="Yoshinaga Y."/>
            <person name="Zwiers L.-H."/>
            <person name="Turgeon B."/>
            <person name="Goodwin S."/>
            <person name="Spatafora J."/>
            <person name="Crous P."/>
            <person name="Grigoriev I."/>
        </authorList>
    </citation>
    <scope>NUCLEOTIDE SEQUENCE</scope>
    <source>
        <strain evidence="3">Tuck. ex Michener</strain>
    </source>
</reference>
<evidence type="ECO:0000313" key="4">
    <source>
        <dbReference type="Proteomes" id="UP000800092"/>
    </source>
</evidence>
<feature type="domain" description="Protein kinase" evidence="2">
    <location>
        <begin position="1"/>
        <end position="270"/>
    </location>
</feature>
<dbReference type="PANTHER" id="PTHR12984:SF3">
    <property type="entry name" value="N-TERMINAL KINASE-LIKE PROTEIN"/>
    <property type="match status" value="1"/>
</dbReference>
<feature type="compositionally biased region" description="Polar residues" evidence="1">
    <location>
        <begin position="645"/>
        <end position="661"/>
    </location>
</feature>